<gene>
    <name evidence="2" type="ORF">PCAMFM013_S003g000158</name>
</gene>
<dbReference type="InterPro" id="IPR052895">
    <property type="entry name" value="HetReg/Transcr_Mod"/>
</dbReference>
<accession>A0A0G4NZ76</accession>
<dbReference type="PANTHER" id="PTHR24148:SF64">
    <property type="entry name" value="HETEROKARYON INCOMPATIBILITY DOMAIN-CONTAINING PROTEIN"/>
    <property type="match status" value="1"/>
</dbReference>
<reference evidence="2 3" key="1">
    <citation type="journal article" date="2014" name="Nat. Commun.">
        <title>Multiple recent horizontal transfers of a large genomic region in cheese making fungi.</title>
        <authorList>
            <person name="Cheeseman K."/>
            <person name="Ropars J."/>
            <person name="Renault P."/>
            <person name="Dupont J."/>
            <person name="Gouzy J."/>
            <person name="Branca A."/>
            <person name="Abraham A.L."/>
            <person name="Ceppi M."/>
            <person name="Conseiller E."/>
            <person name="Debuchy R."/>
            <person name="Malagnac F."/>
            <person name="Goarin A."/>
            <person name="Silar P."/>
            <person name="Lacoste S."/>
            <person name="Sallet E."/>
            <person name="Bensimon A."/>
            <person name="Giraud T."/>
            <person name="Brygoo Y."/>
        </authorList>
    </citation>
    <scope>NUCLEOTIDE SEQUENCE [LARGE SCALE GENOMIC DNA]</scope>
    <source>
        <strain evidence="3">FM 013</strain>
    </source>
</reference>
<keyword evidence="3" id="KW-1185">Reference proteome</keyword>
<protein>
    <submittedName>
        <fullName evidence="2">Heterokaryon incompatibility</fullName>
    </submittedName>
</protein>
<dbReference type="AlphaFoldDB" id="A0A0G4NZ76"/>
<evidence type="ECO:0000313" key="2">
    <source>
        <dbReference type="EMBL" id="CRL19367.1"/>
    </source>
</evidence>
<feature type="domain" description="Heterokaryon incompatibility" evidence="1">
    <location>
        <begin position="230"/>
        <end position="408"/>
    </location>
</feature>
<dbReference type="Proteomes" id="UP000053732">
    <property type="component" value="Unassembled WGS sequence"/>
</dbReference>
<dbReference type="Pfam" id="PF06985">
    <property type="entry name" value="HET"/>
    <property type="match status" value="1"/>
</dbReference>
<name>A0A0G4NZ76_PENC3</name>
<dbReference type="InterPro" id="IPR010730">
    <property type="entry name" value="HET"/>
</dbReference>
<proteinExistence type="predicted"/>
<dbReference type="PANTHER" id="PTHR24148">
    <property type="entry name" value="ANKYRIN REPEAT DOMAIN-CONTAINING PROTEIN 39 HOMOLOG-RELATED"/>
    <property type="match status" value="1"/>
</dbReference>
<organism evidence="2 3">
    <name type="scientific">Penicillium camemberti (strain FM 013)</name>
    <dbReference type="NCBI Taxonomy" id="1429867"/>
    <lineage>
        <taxon>Eukaryota</taxon>
        <taxon>Fungi</taxon>
        <taxon>Dikarya</taxon>
        <taxon>Ascomycota</taxon>
        <taxon>Pezizomycotina</taxon>
        <taxon>Eurotiomycetes</taxon>
        <taxon>Eurotiomycetidae</taxon>
        <taxon>Eurotiales</taxon>
        <taxon>Aspergillaceae</taxon>
        <taxon>Penicillium</taxon>
    </lineage>
</organism>
<sequence length="749" mass="86318">MEIEPSIPMPVGVTPLGMALLKFVSQLSRWKRPNIRKSEGRWWPEDLWAGLMSVCKDPGLRKQFLSTLSSFQIISLRMVLLWKSGTVFLPESYSSQTSSEITMYWTKGSTFETLFLDEMSSHVPRPKDITRLIEKRTEVAEILVYCQLVRSYLDYTFNIKGSQSQKTEFEYLNLERQIQEDSSETLLSSTGGSCHWLEDEQRRGLPRYLWDAWEQRTVKSQQVAGGRPKYLVVSHTWGRWMRKTPGLNMSPMVPWLVPENDLFSVQTLPAGLKQLAHNFGLRYIWLDLFCIPQNGSTEAHKEISRQAIIFGGAVYAVVWFNTTETWDFLRQIMSWMILETLRDKKLFARGFDVFDTHPCLKIAFEGLTQQLERKAIPVEYLDYCSARMDENLAPVSIPWFSSLWTLQEISLRPDMLLVNKNWEPLTIGHKTHVAIDTILYLTSMVFRSRHPVSAPPAIHWLDSLFFNSGIGHGFLKNPINLLNVASSRHCSRSRSEAIMSVLGCVDWHRKRKADRLHVESNALVSASGSNFWLYEFEFVLEVRQKYGFAFFFTKYGGRNFFMDVVDSKRPFGTILPFSGTALPDRLMPTGDTYPITDITGHPSVDNWTLLRDGSVKVNKVCILYQTSRTYSRHICELNPHIFEDACLIVGPPLKLRPKNRDLLEPSELLSLREWMDKFPTMSPLYAVVLCHGRNGGGTIDGFIFAEVPILTRLKDKVLAKLADFKLLPDFEMDFISRLPETEEVDWFIY</sequence>
<evidence type="ECO:0000313" key="3">
    <source>
        <dbReference type="Proteomes" id="UP000053732"/>
    </source>
</evidence>
<dbReference type="STRING" id="1429867.A0A0G4NZ76"/>
<dbReference type="EMBL" id="HG793136">
    <property type="protein sequence ID" value="CRL19367.1"/>
    <property type="molecule type" value="Genomic_DNA"/>
</dbReference>
<evidence type="ECO:0000259" key="1">
    <source>
        <dbReference type="Pfam" id="PF06985"/>
    </source>
</evidence>